<comment type="similarity">
    <text evidence="1 6">Belongs to the universal ribosomal protein uL1 family.</text>
</comment>
<dbReference type="HAMAP" id="MF_01318_B">
    <property type="entry name" value="Ribosomal_uL1_B"/>
    <property type="match status" value="1"/>
</dbReference>
<gene>
    <name evidence="7" type="ORF">WJX75_004567</name>
</gene>
<dbReference type="Proteomes" id="UP001491310">
    <property type="component" value="Unassembled WGS sequence"/>
</dbReference>
<dbReference type="PROSITE" id="PS01199">
    <property type="entry name" value="RIBOSOMAL_L1"/>
    <property type="match status" value="1"/>
</dbReference>
<dbReference type="NCBIfam" id="TIGR01169">
    <property type="entry name" value="rplA_bact"/>
    <property type="match status" value="1"/>
</dbReference>
<accession>A0ABR2YPI2</accession>
<dbReference type="EMBL" id="JALJOT010000007">
    <property type="protein sequence ID" value="KAK9908911.1"/>
    <property type="molecule type" value="Genomic_DNA"/>
</dbReference>
<evidence type="ECO:0000256" key="2">
    <source>
        <dbReference type="ARBA" id="ARBA00022730"/>
    </source>
</evidence>
<sequence length="292" mass="31195">MGMPGPSARLTLRISSRDASHICSAAAVDVDALEAQVQGSSLEDDVIVYNTPATANKKRSRRFKEQKQKVPPQKEALEPLDALKAALSTASLKFTETVEFHARLNIDPKYTDQQLRATVRLPKGTGKELRVAVLCKGDLEAAAREAGADYVGAEELIEEIAGGMMDFDKLVATPDMMPKAAKLGRVLGPRGLMPNPKAGTVTTDIAAAVKDFKGGKVEYRADKAGNVHVGMGKADFTADALLENLKAVQESIDANRPAGAKGQFWKTITLCTTMGPGIRVSYPSLRDMAGAK</sequence>
<dbReference type="PANTHER" id="PTHR36427">
    <property type="entry name" value="54S RIBOSOMAL PROTEIN L1, MITOCHONDRIAL"/>
    <property type="match status" value="1"/>
</dbReference>
<dbReference type="PANTHER" id="PTHR36427:SF3">
    <property type="entry name" value="LARGE RIBOSOMAL SUBUNIT PROTEIN UL1M"/>
    <property type="match status" value="1"/>
</dbReference>
<evidence type="ECO:0000313" key="7">
    <source>
        <dbReference type="EMBL" id="KAK9908911.1"/>
    </source>
</evidence>
<evidence type="ECO:0000256" key="5">
    <source>
        <dbReference type="ARBA" id="ARBA00023274"/>
    </source>
</evidence>
<dbReference type="Gene3D" id="3.40.50.790">
    <property type="match status" value="1"/>
</dbReference>
<reference evidence="7 8" key="1">
    <citation type="journal article" date="2024" name="Nat. Commun.">
        <title>Phylogenomics reveals the evolutionary origins of lichenization in chlorophyte algae.</title>
        <authorList>
            <person name="Puginier C."/>
            <person name="Libourel C."/>
            <person name="Otte J."/>
            <person name="Skaloud P."/>
            <person name="Haon M."/>
            <person name="Grisel S."/>
            <person name="Petersen M."/>
            <person name="Berrin J.G."/>
            <person name="Delaux P.M."/>
            <person name="Dal Grande F."/>
            <person name="Keller J."/>
        </authorList>
    </citation>
    <scope>NUCLEOTIDE SEQUENCE [LARGE SCALE GENOMIC DNA]</scope>
    <source>
        <strain evidence="7 8">SAG 216-7</strain>
    </source>
</reference>
<dbReference type="InterPro" id="IPR016095">
    <property type="entry name" value="Ribosomal_uL1_3-a/b-sand"/>
</dbReference>
<name>A0ABR2YPI2_9CHLO</name>
<keyword evidence="5 6" id="KW-0687">Ribonucleoprotein</keyword>
<dbReference type="InterPro" id="IPR023673">
    <property type="entry name" value="Ribosomal_uL1_CS"/>
</dbReference>
<keyword evidence="3" id="KW-0694">RNA-binding</keyword>
<evidence type="ECO:0000256" key="4">
    <source>
        <dbReference type="ARBA" id="ARBA00022980"/>
    </source>
</evidence>
<evidence type="ECO:0000313" key="8">
    <source>
        <dbReference type="Proteomes" id="UP001491310"/>
    </source>
</evidence>
<evidence type="ECO:0000256" key="6">
    <source>
        <dbReference type="RuleBase" id="RU000659"/>
    </source>
</evidence>
<evidence type="ECO:0000256" key="1">
    <source>
        <dbReference type="ARBA" id="ARBA00010531"/>
    </source>
</evidence>
<dbReference type="InterPro" id="IPR028364">
    <property type="entry name" value="Ribosomal_uL1/biogenesis"/>
</dbReference>
<evidence type="ECO:0000256" key="3">
    <source>
        <dbReference type="ARBA" id="ARBA00022884"/>
    </source>
</evidence>
<dbReference type="Pfam" id="PF00687">
    <property type="entry name" value="Ribosomal_L1"/>
    <property type="match status" value="1"/>
</dbReference>
<dbReference type="Gene3D" id="3.30.190.20">
    <property type="match status" value="1"/>
</dbReference>
<protein>
    <recommendedName>
        <fullName evidence="6">Ribosomal protein</fullName>
    </recommendedName>
</protein>
<comment type="caution">
    <text evidence="7">The sequence shown here is derived from an EMBL/GenBank/DDBJ whole genome shotgun (WGS) entry which is preliminary data.</text>
</comment>
<proteinExistence type="inferred from homology"/>
<dbReference type="SUPFAM" id="SSF56808">
    <property type="entry name" value="Ribosomal protein L1"/>
    <property type="match status" value="1"/>
</dbReference>
<dbReference type="InterPro" id="IPR023674">
    <property type="entry name" value="Ribosomal_uL1-like"/>
</dbReference>
<dbReference type="InterPro" id="IPR005878">
    <property type="entry name" value="Ribosom_uL1_bac-type"/>
</dbReference>
<keyword evidence="8" id="KW-1185">Reference proteome</keyword>
<keyword evidence="4 6" id="KW-0689">Ribosomal protein</keyword>
<organism evidence="7 8">
    <name type="scientific">Coccomyxa subellipsoidea</name>
    <dbReference type="NCBI Taxonomy" id="248742"/>
    <lineage>
        <taxon>Eukaryota</taxon>
        <taxon>Viridiplantae</taxon>
        <taxon>Chlorophyta</taxon>
        <taxon>core chlorophytes</taxon>
        <taxon>Trebouxiophyceae</taxon>
        <taxon>Trebouxiophyceae incertae sedis</taxon>
        <taxon>Coccomyxaceae</taxon>
        <taxon>Coccomyxa</taxon>
    </lineage>
</organism>
<dbReference type="CDD" id="cd00403">
    <property type="entry name" value="Ribosomal_L1"/>
    <property type="match status" value="1"/>
</dbReference>
<keyword evidence="2" id="KW-0699">rRNA-binding</keyword>